<dbReference type="AlphaFoldDB" id="A0A382XJG9"/>
<dbReference type="EMBL" id="UINC01168200">
    <property type="protein sequence ID" value="SVD71113.1"/>
    <property type="molecule type" value="Genomic_DNA"/>
</dbReference>
<accession>A0A382XJG9</accession>
<organism evidence="1">
    <name type="scientific">marine metagenome</name>
    <dbReference type="NCBI Taxonomy" id="408172"/>
    <lineage>
        <taxon>unclassified sequences</taxon>
        <taxon>metagenomes</taxon>
        <taxon>ecological metagenomes</taxon>
    </lineage>
</organism>
<proteinExistence type="predicted"/>
<evidence type="ECO:0000313" key="1">
    <source>
        <dbReference type="EMBL" id="SVD71113.1"/>
    </source>
</evidence>
<gene>
    <name evidence="1" type="ORF">METZ01_LOCUS423967</name>
</gene>
<feature type="non-terminal residue" evidence="1">
    <location>
        <position position="75"/>
    </location>
</feature>
<reference evidence="1" key="1">
    <citation type="submission" date="2018-05" db="EMBL/GenBank/DDBJ databases">
        <authorList>
            <person name="Lanie J.A."/>
            <person name="Ng W.-L."/>
            <person name="Kazmierczak K.M."/>
            <person name="Andrzejewski T.M."/>
            <person name="Davidsen T.M."/>
            <person name="Wayne K.J."/>
            <person name="Tettelin H."/>
            <person name="Glass J.I."/>
            <person name="Rusch D."/>
            <person name="Podicherti R."/>
            <person name="Tsui H.-C.T."/>
            <person name="Winkler M.E."/>
        </authorList>
    </citation>
    <scope>NUCLEOTIDE SEQUENCE</scope>
</reference>
<protein>
    <submittedName>
        <fullName evidence="1">Uncharacterized protein</fullName>
    </submittedName>
</protein>
<sequence length="75" mass="8663">MLKKKQIEKEITEAERTFNFQEGYKILYVPWRTINTSGVALISLNPGVPPENADLRVISDERGNSYEKDKYITKS</sequence>
<name>A0A382XJG9_9ZZZZ</name>